<evidence type="ECO:0000313" key="2">
    <source>
        <dbReference type="EMBL" id="PON38443.1"/>
    </source>
</evidence>
<dbReference type="STRING" id="63057.A0A2P5APE5"/>
<dbReference type="InterPro" id="IPR032675">
    <property type="entry name" value="LRR_dom_sf"/>
</dbReference>
<dbReference type="InterPro" id="IPR001810">
    <property type="entry name" value="F-box_dom"/>
</dbReference>
<proteinExistence type="predicted"/>
<dbReference type="InterPro" id="IPR053772">
    <property type="entry name" value="At1g61320/At1g61330-like"/>
</dbReference>
<dbReference type="EMBL" id="JXTC01000752">
    <property type="protein sequence ID" value="PON38443.1"/>
    <property type="molecule type" value="Genomic_DNA"/>
</dbReference>
<evidence type="ECO:0000313" key="3">
    <source>
        <dbReference type="Proteomes" id="UP000237000"/>
    </source>
</evidence>
<accession>A0A2P5APE5</accession>
<reference evidence="3" key="1">
    <citation type="submission" date="2016-06" db="EMBL/GenBank/DDBJ databases">
        <title>Parallel loss of symbiosis genes in relatives of nitrogen-fixing non-legume Parasponia.</title>
        <authorList>
            <person name="Van Velzen R."/>
            <person name="Holmer R."/>
            <person name="Bu F."/>
            <person name="Rutten L."/>
            <person name="Van Zeijl A."/>
            <person name="Liu W."/>
            <person name="Santuari L."/>
            <person name="Cao Q."/>
            <person name="Sharma T."/>
            <person name="Shen D."/>
            <person name="Roswanjaya Y."/>
            <person name="Wardhani T."/>
            <person name="Kalhor M.S."/>
            <person name="Jansen J."/>
            <person name="Van den Hoogen J."/>
            <person name="Gungor B."/>
            <person name="Hartog M."/>
            <person name="Hontelez J."/>
            <person name="Verver J."/>
            <person name="Yang W.-C."/>
            <person name="Schijlen E."/>
            <person name="Repin R."/>
            <person name="Schilthuizen M."/>
            <person name="Schranz E."/>
            <person name="Heidstra R."/>
            <person name="Miyata K."/>
            <person name="Fedorova E."/>
            <person name="Kohlen W."/>
            <person name="Bisseling T."/>
            <person name="Smit S."/>
            <person name="Geurts R."/>
        </authorList>
    </citation>
    <scope>NUCLEOTIDE SEQUENCE [LARGE SCALE GENOMIC DNA]</scope>
    <source>
        <strain evidence="3">cv. RG33-2</strain>
    </source>
</reference>
<dbReference type="SUPFAM" id="SSF81383">
    <property type="entry name" value="F-box domain"/>
    <property type="match status" value="1"/>
</dbReference>
<dbReference type="AlphaFoldDB" id="A0A2P5APE5"/>
<sequence>MDVNDRLSELPEEVIHQIMYSLPTLEVTRMSVLSKGFLSMWRSFPVMDLDTDLQLQTTGTSNPKDLFGFVVSCLERRRTSVHQRLRLKSRIWAYGYDEDQRLVNDMFERIINFATRNRTKELHLHYKGKPLYCMSMPIKSLLFSSKYLRSLRLSNIDFDGHYNLILTCPLIEDLKLSHCVGLQSIDITCAAKRIRAVKFKYCEPLDSIRISSNTVESLCWDVYDFYGWGNPDRVRDISLNLPSPESLKHLRLLNVDITDEWFSYHVPQFAGLESLELLNCGRLKNILITGENNKRLRKFLLSSNTDMENVHIAAPNLEHLLIDQNPNPASLSISGCTSTLRKLEILLFRVTGVWIQENLSGLRLLEHLLVGGFSFDCSTDFALNNNKPKHKLCFDSLKDLNLNLTSELLSSVGGFEAPNLDSFNYQCDEFNAASAPLPIVCPNLTNAHLALKFDQNLDASMLRRSLVHLLRSFGHCKTLSLFVVRDVRLISSKDVVWLVDNSLWLVPRPETMSFKGTGNMPDVIIKFYYGKRSSEFKEGKDCVSCCCSSSPVKCWRHCLSEVTWENIDDWLSMKLKNYFVQNAINAVITII</sequence>
<dbReference type="SUPFAM" id="SSF52047">
    <property type="entry name" value="RNI-like"/>
    <property type="match status" value="1"/>
</dbReference>
<feature type="domain" description="F-box" evidence="1">
    <location>
        <begin position="4"/>
        <end position="40"/>
    </location>
</feature>
<organism evidence="2 3">
    <name type="scientific">Trema orientale</name>
    <name type="common">Charcoal tree</name>
    <name type="synonym">Celtis orientalis</name>
    <dbReference type="NCBI Taxonomy" id="63057"/>
    <lineage>
        <taxon>Eukaryota</taxon>
        <taxon>Viridiplantae</taxon>
        <taxon>Streptophyta</taxon>
        <taxon>Embryophyta</taxon>
        <taxon>Tracheophyta</taxon>
        <taxon>Spermatophyta</taxon>
        <taxon>Magnoliopsida</taxon>
        <taxon>eudicotyledons</taxon>
        <taxon>Gunneridae</taxon>
        <taxon>Pentapetalae</taxon>
        <taxon>rosids</taxon>
        <taxon>fabids</taxon>
        <taxon>Rosales</taxon>
        <taxon>Cannabaceae</taxon>
        <taxon>Trema</taxon>
    </lineage>
</organism>
<protein>
    <submittedName>
        <fullName evidence="2">F-box domain containing protein</fullName>
    </submittedName>
</protein>
<dbReference type="InParanoid" id="A0A2P5APE5"/>
<dbReference type="Gene3D" id="3.80.10.10">
    <property type="entry name" value="Ribonuclease Inhibitor"/>
    <property type="match status" value="1"/>
</dbReference>
<dbReference type="OrthoDB" id="1194581at2759"/>
<dbReference type="PANTHER" id="PTHR34145:SF28">
    <property type="entry name" value="F-BOX DOMAIN-CONTAINING PROTEIN"/>
    <property type="match status" value="1"/>
</dbReference>
<dbReference type="InterPro" id="IPR036047">
    <property type="entry name" value="F-box-like_dom_sf"/>
</dbReference>
<keyword evidence="3" id="KW-1185">Reference proteome</keyword>
<dbReference type="Proteomes" id="UP000237000">
    <property type="component" value="Unassembled WGS sequence"/>
</dbReference>
<dbReference type="PROSITE" id="PS50181">
    <property type="entry name" value="FBOX"/>
    <property type="match status" value="1"/>
</dbReference>
<dbReference type="PANTHER" id="PTHR34145">
    <property type="entry name" value="OS02G0105600 PROTEIN"/>
    <property type="match status" value="1"/>
</dbReference>
<name>A0A2P5APE5_TREOI</name>
<dbReference type="Pfam" id="PF00646">
    <property type="entry name" value="F-box"/>
    <property type="match status" value="1"/>
</dbReference>
<gene>
    <name evidence="2" type="ORF">TorRG33x02_345070</name>
</gene>
<comment type="caution">
    <text evidence="2">The sequence shown here is derived from an EMBL/GenBank/DDBJ whole genome shotgun (WGS) entry which is preliminary data.</text>
</comment>
<evidence type="ECO:0000259" key="1">
    <source>
        <dbReference type="PROSITE" id="PS50181"/>
    </source>
</evidence>